<dbReference type="AlphaFoldDB" id="A0A1Q9LQ03"/>
<keyword evidence="7" id="KW-1185">Reference proteome</keyword>
<evidence type="ECO:0000259" key="5">
    <source>
        <dbReference type="Pfam" id="PF02350"/>
    </source>
</evidence>
<organism evidence="6 7">
    <name type="scientific">Actinokineospora bangkokensis</name>
    <dbReference type="NCBI Taxonomy" id="1193682"/>
    <lineage>
        <taxon>Bacteria</taxon>
        <taxon>Bacillati</taxon>
        <taxon>Actinomycetota</taxon>
        <taxon>Actinomycetes</taxon>
        <taxon>Pseudonocardiales</taxon>
        <taxon>Pseudonocardiaceae</taxon>
        <taxon>Actinokineospora</taxon>
    </lineage>
</organism>
<gene>
    <name evidence="6" type="ORF">BJP25_13425</name>
</gene>
<dbReference type="EMBL" id="MKQR01000008">
    <property type="protein sequence ID" value="OLR94081.1"/>
    <property type="molecule type" value="Genomic_DNA"/>
</dbReference>
<dbReference type="Gene3D" id="3.40.50.2000">
    <property type="entry name" value="Glycogen Phosphorylase B"/>
    <property type="match status" value="2"/>
</dbReference>
<reference evidence="6 7" key="1">
    <citation type="submission" date="2016-10" db="EMBL/GenBank/DDBJ databases">
        <title>The Draft Genome Sequence of Actinokineospora bangkokensis 44EHWT reveals the biosynthetic pathway of antifungal compounds Thailandins with unusual extender unit butylmalonyl-CoA.</title>
        <authorList>
            <person name="Greule A."/>
            <person name="Intra B."/>
            <person name="Flemming S."/>
            <person name="Rommel M.G."/>
            <person name="Panbangred W."/>
            <person name="Bechthold A."/>
        </authorList>
    </citation>
    <scope>NUCLEOTIDE SEQUENCE [LARGE SCALE GENOMIC DNA]</scope>
    <source>
        <strain evidence="6 7">44EHW</strain>
    </source>
</reference>
<comment type="caution">
    <text evidence="6">The sequence shown here is derived from an EMBL/GenBank/DDBJ whole genome shotgun (WGS) entry which is preliminary data.</text>
</comment>
<keyword evidence="1 4" id="KW-0413">Isomerase</keyword>
<dbReference type="STRING" id="1193682.BJP25_13425"/>
<dbReference type="Proteomes" id="UP000186040">
    <property type="component" value="Unassembled WGS sequence"/>
</dbReference>
<dbReference type="Pfam" id="PF02350">
    <property type="entry name" value="Epimerase_2"/>
    <property type="match status" value="1"/>
</dbReference>
<proteinExistence type="inferred from homology"/>
<evidence type="ECO:0000256" key="1">
    <source>
        <dbReference type="ARBA" id="ARBA00023235"/>
    </source>
</evidence>
<evidence type="ECO:0000256" key="4">
    <source>
        <dbReference type="RuleBase" id="RU003513"/>
    </source>
</evidence>
<name>A0A1Q9LQ03_9PSEU</name>
<dbReference type="EC" id="5.1.3.14" evidence="3"/>
<dbReference type="PANTHER" id="PTHR43174">
    <property type="entry name" value="UDP-N-ACETYLGLUCOSAMINE 2-EPIMERASE"/>
    <property type="match status" value="1"/>
</dbReference>
<evidence type="ECO:0000313" key="7">
    <source>
        <dbReference type="Proteomes" id="UP000186040"/>
    </source>
</evidence>
<dbReference type="SUPFAM" id="SSF53756">
    <property type="entry name" value="UDP-Glycosyltransferase/glycogen phosphorylase"/>
    <property type="match status" value="1"/>
</dbReference>
<sequence>MPAPCPPGRVPRVCVVVGDAVSAVKLAPVVVAMRERDRVRPLVLACGTGAAGAVAALAEFGLTPDHTTAPAPAEGDGSCAAALLADLDEVFAGREPDAVLVQGDSATAFSAAMAAFYQQVPVVHLDAGVRSFDLTAPFPQEGHRRLIAQVSSLHLAATPDAVANLAEEAHTGPKVLTVGSTAVDAALAALDRHTGHADPGVRELAAAVAAGRARVVPVVLDPDRWSREAASAVLRGVGDLVLATPDLEVVLPAAGELRERAEDLLGRLVRVTITDPLPQPALLALLSAAAAAVTDSAALAEQAPTFGVPVLVVGGERGGWAEPDRAGHPWTAGPDRAVVARIAEKLVLSRVRRRPPSNPFGDGRAAARCEQAVQWLLGLRPRPGEFAPPAR</sequence>
<dbReference type="InterPro" id="IPR003331">
    <property type="entry name" value="UDP_GlcNAc_Epimerase_2_dom"/>
</dbReference>
<protein>
    <recommendedName>
        <fullName evidence="3">UDP-N-acetylglucosamine 2-epimerase (non-hydrolyzing)</fullName>
        <ecNumber evidence="3">5.1.3.14</ecNumber>
    </recommendedName>
</protein>
<accession>A0A1Q9LQ03</accession>
<dbReference type="InterPro" id="IPR029767">
    <property type="entry name" value="WecB-like"/>
</dbReference>
<dbReference type="PANTHER" id="PTHR43174:SF2">
    <property type="entry name" value="UDP-N-ACETYLGLUCOSAMINE 2-EPIMERASE"/>
    <property type="match status" value="1"/>
</dbReference>
<feature type="domain" description="UDP-N-acetylglucosamine 2-epimerase" evidence="5">
    <location>
        <begin position="56"/>
        <end position="371"/>
    </location>
</feature>
<dbReference type="GO" id="GO:0008761">
    <property type="term" value="F:UDP-N-acetylglucosamine 2-epimerase activity"/>
    <property type="evidence" value="ECO:0007669"/>
    <property type="project" value="UniProtKB-EC"/>
</dbReference>
<comment type="similarity">
    <text evidence="2 4">Belongs to the UDP-N-acetylglucosamine 2-epimerase family.</text>
</comment>
<evidence type="ECO:0000256" key="3">
    <source>
        <dbReference type="ARBA" id="ARBA00038858"/>
    </source>
</evidence>
<evidence type="ECO:0000313" key="6">
    <source>
        <dbReference type="EMBL" id="OLR94081.1"/>
    </source>
</evidence>
<evidence type="ECO:0000256" key="2">
    <source>
        <dbReference type="ARBA" id="ARBA00038209"/>
    </source>
</evidence>